<dbReference type="KEGG" id="sbae:DSM104329_01717"/>
<feature type="region of interest" description="Disordered" evidence="1">
    <location>
        <begin position="1"/>
        <end position="20"/>
    </location>
</feature>
<evidence type="ECO:0000313" key="3">
    <source>
        <dbReference type="Proteomes" id="UP001162834"/>
    </source>
</evidence>
<dbReference type="AlphaFoldDB" id="A0A9E6XVQ0"/>
<evidence type="ECO:0000256" key="1">
    <source>
        <dbReference type="SAM" id="MobiDB-lite"/>
    </source>
</evidence>
<feature type="compositionally biased region" description="Basic and acidic residues" evidence="1">
    <location>
        <begin position="1"/>
        <end position="12"/>
    </location>
</feature>
<gene>
    <name evidence="2" type="ORF">DSM104329_01717</name>
</gene>
<dbReference type="NCBIfam" id="TIGR03969">
    <property type="entry name" value="mycofactocin"/>
    <property type="match status" value="1"/>
</dbReference>
<dbReference type="Pfam" id="PF23709">
    <property type="entry name" value="MftA"/>
    <property type="match status" value="1"/>
</dbReference>
<protein>
    <recommendedName>
        <fullName evidence="4">Mycofactocin</fullName>
    </recommendedName>
</protein>
<sequence length="46" mass="5096">MDQVVVDERPVEQMEEAASVEQAEPVLVEDDLLIEDVSIDGMCGVY</sequence>
<name>A0A9E6XVQ0_9ACTN</name>
<organism evidence="2 3">
    <name type="scientific">Capillimicrobium parvum</name>
    <dbReference type="NCBI Taxonomy" id="2884022"/>
    <lineage>
        <taxon>Bacteria</taxon>
        <taxon>Bacillati</taxon>
        <taxon>Actinomycetota</taxon>
        <taxon>Thermoleophilia</taxon>
        <taxon>Solirubrobacterales</taxon>
        <taxon>Capillimicrobiaceae</taxon>
        <taxon>Capillimicrobium</taxon>
    </lineage>
</organism>
<dbReference type="RefSeq" id="WP_259315019.1">
    <property type="nucleotide sequence ID" value="NZ_CP087164.1"/>
</dbReference>
<proteinExistence type="predicted"/>
<reference evidence="2" key="1">
    <citation type="journal article" date="2022" name="Int. J. Syst. Evol. Microbiol.">
        <title>Pseudomonas aegrilactucae sp. nov. and Pseudomonas morbosilactucae sp. nov., pathogens causing bacterial rot of lettuce in Japan.</title>
        <authorList>
            <person name="Sawada H."/>
            <person name="Fujikawa T."/>
            <person name="Satou M."/>
        </authorList>
    </citation>
    <scope>NUCLEOTIDE SEQUENCE</scope>
    <source>
        <strain evidence="2">0166_1</strain>
    </source>
</reference>
<evidence type="ECO:0008006" key="4">
    <source>
        <dbReference type="Google" id="ProtNLM"/>
    </source>
</evidence>
<keyword evidence="3" id="KW-1185">Reference proteome</keyword>
<dbReference type="InterPro" id="IPR023988">
    <property type="entry name" value="MftA"/>
</dbReference>
<dbReference type="EMBL" id="CP087164">
    <property type="protein sequence ID" value="UGS35330.1"/>
    <property type="molecule type" value="Genomic_DNA"/>
</dbReference>
<evidence type="ECO:0000313" key="2">
    <source>
        <dbReference type="EMBL" id="UGS35330.1"/>
    </source>
</evidence>
<dbReference type="Proteomes" id="UP001162834">
    <property type="component" value="Chromosome"/>
</dbReference>
<accession>A0A9E6XVQ0</accession>